<comment type="caution">
    <text evidence="1">The sequence shown here is derived from an EMBL/GenBank/DDBJ whole genome shotgun (WGS) entry which is preliminary data.</text>
</comment>
<dbReference type="Proteomes" id="UP001153331">
    <property type="component" value="Unassembled WGS sequence"/>
</dbReference>
<sequence>MTIDDLLALHKQVYKAIQRDPALESLLVAFQSLYWKIALEAHLSASSPLWLKPVCRPAVATARTVRFPVMNTERRVARQMKYTGTKSQSFLRGAHSVHVHLRASEA</sequence>
<gene>
    <name evidence="1" type="ORF">OPT61_g4849</name>
</gene>
<evidence type="ECO:0000313" key="2">
    <source>
        <dbReference type="Proteomes" id="UP001153331"/>
    </source>
</evidence>
<name>A0ACC2ICI4_9PLEO</name>
<keyword evidence="2" id="KW-1185">Reference proteome</keyword>
<proteinExistence type="predicted"/>
<organism evidence="1 2">
    <name type="scientific">Boeremia exigua</name>
    <dbReference type="NCBI Taxonomy" id="749465"/>
    <lineage>
        <taxon>Eukaryota</taxon>
        <taxon>Fungi</taxon>
        <taxon>Dikarya</taxon>
        <taxon>Ascomycota</taxon>
        <taxon>Pezizomycotina</taxon>
        <taxon>Dothideomycetes</taxon>
        <taxon>Pleosporomycetidae</taxon>
        <taxon>Pleosporales</taxon>
        <taxon>Pleosporineae</taxon>
        <taxon>Didymellaceae</taxon>
        <taxon>Boeremia</taxon>
    </lineage>
</organism>
<reference evidence="1" key="1">
    <citation type="submission" date="2022-11" db="EMBL/GenBank/DDBJ databases">
        <title>Genome Sequence of Boeremia exigua.</title>
        <authorList>
            <person name="Buettner E."/>
        </authorList>
    </citation>
    <scope>NUCLEOTIDE SEQUENCE</scope>
    <source>
        <strain evidence="1">CU02</strain>
    </source>
</reference>
<evidence type="ECO:0000313" key="1">
    <source>
        <dbReference type="EMBL" id="KAJ8112894.1"/>
    </source>
</evidence>
<dbReference type="EMBL" id="JAPHNI010000290">
    <property type="protein sequence ID" value="KAJ8112894.1"/>
    <property type="molecule type" value="Genomic_DNA"/>
</dbReference>
<protein>
    <submittedName>
        <fullName evidence="1">Uncharacterized protein</fullName>
    </submittedName>
</protein>
<accession>A0ACC2ICI4</accession>